<feature type="transmembrane region" description="Helical" evidence="1">
    <location>
        <begin position="106"/>
        <end position="126"/>
    </location>
</feature>
<protein>
    <recommendedName>
        <fullName evidence="4">Mg2+ and Co2+ transporter CorB</fullName>
    </recommendedName>
</protein>
<evidence type="ECO:0000256" key="1">
    <source>
        <dbReference type="SAM" id="Phobius"/>
    </source>
</evidence>
<sequence>MLRLLHESIPWSSKISLLTFGLAIIFSIISTLFRSGSSLLLSLFVVLFFILIGIIGDTIGLAAATSKEVHFHAMASKKVKGAKEAAYISKNAPVFSSFFNDVVGDIAGIVSGAASTAVVFQAAKILNTTNGSFLFIFLTVILTSIIAALTVGGKAICKTIAIYQSTNIIIFTGKSIYYMNRFLRFFSFKRPTKRMTYHRFKKTPNDIAKDI</sequence>
<keyword evidence="3" id="KW-1185">Reference proteome</keyword>
<feature type="transmembrane region" description="Helical" evidence="1">
    <location>
        <begin position="40"/>
        <end position="64"/>
    </location>
</feature>
<evidence type="ECO:0000313" key="3">
    <source>
        <dbReference type="Proteomes" id="UP001649381"/>
    </source>
</evidence>
<dbReference type="EMBL" id="JAKIJS010000001">
    <property type="protein sequence ID" value="MCF6136490.1"/>
    <property type="molecule type" value="Genomic_DNA"/>
</dbReference>
<comment type="caution">
    <text evidence="2">The sequence shown here is derived from an EMBL/GenBank/DDBJ whole genome shotgun (WGS) entry which is preliminary data.</text>
</comment>
<organism evidence="2 3">
    <name type="scientific">Pseudalkalibacillus berkeleyi</name>
    <dbReference type="NCBI Taxonomy" id="1069813"/>
    <lineage>
        <taxon>Bacteria</taxon>
        <taxon>Bacillati</taxon>
        <taxon>Bacillota</taxon>
        <taxon>Bacilli</taxon>
        <taxon>Bacillales</taxon>
        <taxon>Fictibacillaceae</taxon>
        <taxon>Pseudalkalibacillus</taxon>
    </lineage>
</organism>
<dbReference type="RefSeq" id="WP_236331288.1">
    <property type="nucleotide sequence ID" value="NZ_JAKIJS010000001.1"/>
</dbReference>
<gene>
    <name evidence="2" type="ORF">L2716_02030</name>
</gene>
<keyword evidence="1" id="KW-0472">Membrane</keyword>
<feature type="transmembrane region" description="Helical" evidence="1">
    <location>
        <begin position="15"/>
        <end position="33"/>
    </location>
</feature>
<reference evidence="2 3" key="1">
    <citation type="submission" date="2022-01" db="EMBL/GenBank/DDBJ databases">
        <title>Alkalihalobacillus sp. EGI L200015, a novel bacterium isolated from a salt lake sediment.</title>
        <authorList>
            <person name="Gao L."/>
            <person name="Fang B.-Z."/>
            <person name="Li W.-J."/>
        </authorList>
    </citation>
    <scope>NUCLEOTIDE SEQUENCE [LARGE SCALE GENOMIC DNA]</scope>
    <source>
        <strain evidence="2 3">KCTC 12718</strain>
    </source>
</reference>
<proteinExistence type="predicted"/>
<feature type="transmembrane region" description="Helical" evidence="1">
    <location>
        <begin position="162"/>
        <end position="180"/>
    </location>
</feature>
<feature type="transmembrane region" description="Helical" evidence="1">
    <location>
        <begin position="133"/>
        <end position="156"/>
    </location>
</feature>
<dbReference type="Proteomes" id="UP001649381">
    <property type="component" value="Unassembled WGS sequence"/>
</dbReference>
<keyword evidence="1" id="KW-1133">Transmembrane helix</keyword>
<evidence type="ECO:0000313" key="2">
    <source>
        <dbReference type="EMBL" id="MCF6136490.1"/>
    </source>
</evidence>
<evidence type="ECO:0008006" key="4">
    <source>
        <dbReference type="Google" id="ProtNLM"/>
    </source>
</evidence>
<name>A0ABS9GY01_9BACL</name>
<accession>A0ABS9GY01</accession>
<keyword evidence="1" id="KW-0812">Transmembrane</keyword>